<sequence length="155" mass="17913">FFMPAFPMYRSDILYRKLAMLKLFNIFIVVGLAVIVGCSAARQGFRSDNLAREDIRILLINDGYDDIRVYDELGRIATIFPGRSECVRLRNPEQTTQLSFDFIASRRRYYTPTQNFSGSSGWEWTINSRMAANSTIRMNVAEPCGNNNSVEYYHR</sequence>
<accession>A0A0F9HGJ2</accession>
<protein>
    <submittedName>
        <fullName evidence="1">Uncharacterized protein</fullName>
    </submittedName>
</protein>
<name>A0A0F9HGJ2_9ZZZZ</name>
<gene>
    <name evidence="1" type="ORF">LCGC14_1707770</name>
</gene>
<dbReference type="EMBL" id="LAZR01015185">
    <property type="protein sequence ID" value="KKM14272.1"/>
    <property type="molecule type" value="Genomic_DNA"/>
</dbReference>
<proteinExistence type="predicted"/>
<dbReference type="AlphaFoldDB" id="A0A0F9HGJ2"/>
<evidence type="ECO:0000313" key="1">
    <source>
        <dbReference type="EMBL" id="KKM14272.1"/>
    </source>
</evidence>
<comment type="caution">
    <text evidence="1">The sequence shown here is derived from an EMBL/GenBank/DDBJ whole genome shotgun (WGS) entry which is preliminary data.</text>
</comment>
<reference evidence="1" key="1">
    <citation type="journal article" date="2015" name="Nature">
        <title>Complex archaea that bridge the gap between prokaryotes and eukaryotes.</title>
        <authorList>
            <person name="Spang A."/>
            <person name="Saw J.H."/>
            <person name="Jorgensen S.L."/>
            <person name="Zaremba-Niedzwiedzka K."/>
            <person name="Martijn J."/>
            <person name="Lind A.E."/>
            <person name="van Eijk R."/>
            <person name="Schleper C."/>
            <person name="Guy L."/>
            <person name="Ettema T.J."/>
        </authorList>
    </citation>
    <scope>NUCLEOTIDE SEQUENCE</scope>
</reference>
<organism evidence="1">
    <name type="scientific">marine sediment metagenome</name>
    <dbReference type="NCBI Taxonomy" id="412755"/>
    <lineage>
        <taxon>unclassified sequences</taxon>
        <taxon>metagenomes</taxon>
        <taxon>ecological metagenomes</taxon>
    </lineage>
</organism>
<feature type="non-terminal residue" evidence="1">
    <location>
        <position position="1"/>
    </location>
</feature>